<evidence type="ECO:0000313" key="3">
    <source>
        <dbReference type="EMBL" id="QZD94644.1"/>
    </source>
</evidence>
<dbReference type="Pfam" id="PF07676">
    <property type="entry name" value="PD40"/>
    <property type="match status" value="2"/>
</dbReference>
<evidence type="ECO:0000313" key="4">
    <source>
        <dbReference type="Proteomes" id="UP000824321"/>
    </source>
</evidence>
<feature type="region of interest" description="Disordered" evidence="1">
    <location>
        <begin position="36"/>
        <end position="57"/>
    </location>
</feature>
<dbReference type="InterPro" id="IPR011659">
    <property type="entry name" value="WD40"/>
</dbReference>
<dbReference type="Gene3D" id="2.120.10.30">
    <property type="entry name" value="TolB, C-terminal domain"/>
    <property type="match status" value="1"/>
</dbReference>
<keyword evidence="2" id="KW-0732">Signal</keyword>
<feature type="signal peptide" evidence="2">
    <location>
        <begin position="1"/>
        <end position="23"/>
    </location>
</feature>
<name>A0ABX9A0I3_9SPHN</name>
<dbReference type="InterPro" id="IPR011042">
    <property type="entry name" value="6-blade_b-propeller_TolB-like"/>
</dbReference>
<evidence type="ECO:0008006" key="5">
    <source>
        <dbReference type="Google" id="ProtNLM"/>
    </source>
</evidence>
<proteinExistence type="predicted"/>
<gene>
    <name evidence="3" type="ORF">K3136_11170</name>
</gene>
<accession>A0ABX9A0I3</accession>
<evidence type="ECO:0000256" key="1">
    <source>
        <dbReference type="SAM" id="MobiDB-lite"/>
    </source>
</evidence>
<dbReference type="Proteomes" id="UP000824321">
    <property type="component" value="Chromosome"/>
</dbReference>
<organism evidence="3 4">
    <name type="scientific">Qipengyuania gelatinilytica</name>
    <dbReference type="NCBI Taxonomy" id="2867231"/>
    <lineage>
        <taxon>Bacteria</taxon>
        <taxon>Pseudomonadati</taxon>
        <taxon>Pseudomonadota</taxon>
        <taxon>Alphaproteobacteria</taxon>
        <taxon>Sphingomonadales</taxon>
        <taxon>Erythrobacteraceae</taxon>
        <taxon>Qipengyuania</taxon>
    </lineage>
</organism>
<protein>
    <recommendedName>
        <fullName evidence="5">WD40 repeat protein</fullName>
    </recommendedName>
</protein>
<reference evidence="3 4" key="1">
    <citation type="submission" date="2021-08" db="EMBL/GenBank/DDBJ databases">
        <title>Comparative Genomics Analysis of the Genus Qipengyuania Reveals Extensive Genetic Diversity and Metabolic Versatility, Including the Description of Fifteen Novel Species.</title>
        <authorList>
            <person name="Liu Y."/>
        </authorList>
    </citation>
    <scope>NUCLEOTIDE SEQUENCE [LARGE SCALE GENOMIC DNA]</scope>
    <source>
        <strain evidence="3 4">1NDH1</strain>
    </source>
</reference>
<dbReference type="EMBL" id="CP081294">
    <property type="protein sequence ID" value="QZD94644.1"/>
    <property type="molecule type" value="Genomic_DNA"/>
</dbReference>
<keyword evidence="4" id="KW-1185">Reference proteome</keyword>
<feature type="chain" id="PRO_5045856200" description="WD40 repeat protein" evidence="2">
    <location>
        <begin position="24"/>
        <end position="309"/>
    </location>
</feature>
<sequence>MSIKVKKTMGFLAIFAVAGGASAAIVASSFGPWSAPENAEEYSGNDGSPNSPQGDGCPILDPMSNDLYIASTRPGGFGGLDIWIAPWEGDGWGEPVNAGSNINSVADEFCPTPTRGNRLYFVSKKDEPNGDIYVARRSPNGGFGSAQRLAGPINSPAQEWSPTIVEGAGGRPVIYFSSTRDGGQDIYVADNQGQVSKVESLSTEYSDARPNLSRDGLEIVFDSDRPGGKGASDIWTATRATINDDWNEPQPIEQVNSDAGESRASISWDGSMLVFGSNRAGGEGSSDVYVSERSKGSAFRVIRFPRSSD</sequence>
<dbReference type="RefSeq" id="WP_221430389.1">
    <property type="nucleotide sequence ID" value="NZ_CP081294.1"/>
</dbReference>
<evidence type="ECO:0000256" key="2">
    <source>
        <dbReference type="SAM" id="SignalP"/>
    </source>
</evidence>
<dbReference type="SUPFAM" id="SSF82171">
    <property type="entry name" value="DPP6 N-terminal domain-like"/>
    <property type="match status" value="1"/>
</dbReference>